<dbReference type="Proteomes" id="UP000265581">
    <property type="component" value="Unassembled WGS sequence"/>
</dbReference>
<sequence length="128" mass="13687">MTDEHLVTVYGTSVMVCAPDGMPLDTDGAATELVGEAIGQRAQIVVVPAERLTDDFFDLATGVAEGITQKFGTYGVRLAVVGDIAERVAADTALAGWVDQVNHGTQVWFSPTFDAFQARLDRRSPSSR</sequence>
<comment type="caution">
    <text evidence="2">The sequence shown here is derived from an EMBL/GenBank/DDBJ whole genome shotgun (WGS) entry which is preliminary data.</text>
</comment>
<dbReference type="EMBL" id="QUBR01000001">
    <property type="protein sequence ID" value="REK72930.1"/>
    <property type="molecule type" value="Genomic_DNA"/>
</dbReference>
<gene>
    <name evidence="2" type="ORF">DX116_04880</name>
</gene>
<dbReference type="OrthoDB" id="8595425at2"/>
<proteinExistence type="predicted"/>
<protein>
    <submittedName>
        <fullName evidence="2">DUF4180 domain-containing protein</fullName>
    </submittedName>
</protein>
<accession>A0A371PBZ8</accession>
<organism evidence="2 3">
    <name type="scientific">Aeromicrobium endophyticum</name>
    <dbReference type="NCBI Taxonomy" id="2292704"/>
    <lineage>
        <taxon>Bacteria</taxon>
        <taxon>Bacillati</taxon>
        <taxon>Actinomycetota</taxon>
        <taxon>Actinomycetes</taxon>
        <taxon>Propionibacteriales</taxon>
        <taxon>Nocardioidaceae</taxon>
        <taxon>Aeromicrobium</taxon>
    </lineage>
</organism>
<evidence type="ECO:0000259" key="1">
    <source>
        <dbReference type="Pfam" id="PF13788"/>
    </source>
</evidence>
<evidence type="ECO:0000313" key="2">
    <source>
        <dbReference type="EMBL" id="REK72930.1"/>
    </source>
</evidence>
<dbReference type="InterPro" id="IPR025438">
    <property type="entry name" value="DUF4180"/>
</dbReference>
<dbReference type="Pfam" id="PF13788">
    <property type="entry name" value="DUF4180"/>
    <property type="match status" value="1"/>
</dbReference>
<keyword evidence="3" id="KW-1185">Reference proteome</keyword>
<reference evidence="2 3" key="1">
    <citation type="submission" date="2018-08" db="EMBL/GenBank/DDBJ databases">
        <title>Aeromicrobium sp. M2KJ-4, whole genome shotgun sequence.</title>
        <authorList>
            <person name="Tuo L."/>
        </authorList>
    </citation>
    <scope>NUCLEOTIDE SEQUENCE [LARGE SCALE GENOMIC DNA]</scope>
    <source>
        <strain evidence="2 3">M2KJ-4</strain>
    </source>
</reference>
<name>A0A371PBZ8_9ACTN</name>
<dbReference type="RefSeq" id="WP_119703044.1">
    <property type="nucleotide sequence ID" value="NZ_JBHSOI010000001.1"/>
</dbReference>
<feature type="domain" description="DUF4180" evidence="1">
    <location>
        <begin position="11"/>
        <end position="120"/>
    </location>
</feature>
<dbReference type="AlphaFoldDB" id="A0A371PBZ8"/>
<evidence type="ECO:0000313" key="3">
    <source>
        <dbReference type="Proteomes" id="UP000265581"/>
    </source>
</evidence>